<name>A0A2N0D9Q8_RHISU</name>
<evidence type="ECO:0000313" key="4">
    <source>
        <dbReference type="Proteomes" id="UP001060123"/>
    </source>
</evidence>
<evidence type="ECO:0000313" key="2">
    <source>
        <dbReference type="EMBL" id="UWU18218.1"/>
    </source>
</evidence>
<dbReference type="STRING" id="1041146.GCA_000427985_01738"/>
<sequence>MDTIPTEGFDAAVTPTDHLDQSADKKRRELARVLQILFFEVELFRATRLSGKKVPGKVLRVILCRLRQCAAKAQEVTWVKATLPDWLNLDRCL</sequence>
<dbReference type="EMBL" id="CP104144">
    <property type="protein sequence ID" value="UWU18218.1"/>
    <property type="molecule type" value="Genomic_DNA"/>
</dbReference>
<dbReference type="Proteomes" id="UP000232164">
    <property type="component" value="Unassembled WGS sequence"/>
</dbReference>
<evidence type="ECO:0000313" key="1">
    <source>
        <dbReference type="EMBL" id="PKA42816.1"/>
    </source>
</evidence>
<keyword evidence="4" id="KW-1185">Reference proteome</keyword>
<dbReference type="AlphaFoldDB" id="A0A2N0D9Q8"/>
<keyword evidence="2" id="KW-0614">Plasmid</keyword>
<organism evidence="1 3">
    <name type="scientific">Rhizobium sullae</name>
    <name type="common">Rhizobium hedysari</name>
    <dbReference type="NCBI Taxonomy" id="50338"/>
    <lineage>
        <taxon>Bacteria</taxon>
        <taxon>Pseudomonadati</taxon>
        <taxon>Pseudomonadota</taxon>
        <taxon>Alphaproteobacteria</taxon>
        <taxon>Hyphomicrobiales</taxon>
        <taxon>Rhizobiaceae</taxon>
        <taxon>Rhizobium/Agrobacterium group</taxon>
        <taxon>Rhizobium</taxon>
    </lineage>
</organism>
<reference evidence="1 3" key="1">
    <citation type="submission" date="2017-11" db="EMBL/GenBank/DDBJ databases">
        <authorList>
            <person name="Han C.G."/>
        </authorList>
    </citation>
    <scope>NUCLEOTIDE SEQUENCE [LARGE SCALE GENOMIC DNA]</scope>
    <source>
        <strain evidence="1 3">HCNT1</strain>
    </source>
</reference>
<protein>
    <submittedName>
        <fullName evidence="1">Uncharacterized protein</fullName>
    </submittedName>
</protein>
<accession>A0A2N0D9Q8</accession>
<reference evidence="2" key="3">
    <citation type="submission" date="2022-09" db="EMBL/GenBank/DDBJ databases">
        <title>Australian commercial rhizobial inoculants.</title>
        <authorList>
            <person name="Kohlmeier M.G."/>
            <person name="O'Hara G.W."/>
            <person name="Colombi E."/>
            <person name="Ramsay J.P."/>
            <person name="Terpolilli J."/>
        </authorList>
    </citation>
    <scope>NUCLEOTIDE SEQUENCE</scope>
    <source>
        <strain evidence="2">WSM1592</strain>
        <plasmid evidence="2">pWSM1592_1</plasmid>
    </source>
</reference>
<evidence type="ECO:0000313" key="3">
    <source>
        <dbReference type="Proteomes" id="UP000232164"/>
    </source>
</evidence>
<reference evidence="1 3" key="2">
    <citation type="submission" date="2017-12" db="EMBL/GenBank/DDBJ databases">
        <title>Genome sequence of Rhizobium sullae HCNT1 isolated from Sulla coronaria nodules and featuring peculiar denitrification phenotypes.</title>
        <authorList>
            <person name="De Diego-Diaz B."/>
            <person name="Treu L."/>
            <person name="Campanaro S."/>
            <person name="Da Silva Duarte V."/>
            <person name="Basaglia M."/>
            <person name="Favaro L."/>
            <person name="Casella S."/>
            <person name="Squartini A."/>
        </authorList>
    </citation>
    <scope>NUCLEOTIDE SEQUENCE [LARGE SCALE GENOMIC DNA]</scope>
    <source>
        <strain evidence="1 3">HCNT1</strain>
    </source>
</reference>
<geneLocation type="plasmid" evidence="2 4">
    <name>pWSM1592_1</name>
</geneLocation>
<dbReference type="RefSeq" id="WP_027511163.1">
    <property type="nucleotide sequence ID" value="NZ_CP104144.1"/>
</dbReference>
<proteinExistence type="predicted"/>
<dbReference type="EMBL" id="PIQN01000009">
    <property type="protein sequence ID" value="PKA42816.1"/>
    <property type="molecule type" value="Genomic_DNA"/>
</dbReference>
<dbReference type="Proteomes" id="UP001060123">
    <property type="component" value="Plasmid pWSM1592_1"/>
</dbReference>
<gene>
    <name evidence="1" type="ORF">CWR43_15510</name>
    <name evidence="2" type="ORF">N2599_23410</name>
</gene>